<proteinExistence type="predicted"/>
<dbReference type="EMBL" id="BMWY01000003">
    <property type="protein sequence ID" value="GGZ53414.1"/>
    <property type="molecule type" value="Genomic_DNA"/>
</dbReference>
<protein>
    <recommendedName>
        <fullName evidence="1">Glycosyltransferase 2-like domain-containing protein</fullName>
    </recommendedName>
</protein>
<accession>A0ABQ3BQ32</accession>
<comment type="caution">
    <text evidence="2">The sequence shown here is derived from an EMBL/GenBank/DDBJ whole genome shotgun (WGS) entry which is preliminary data.</text>
</comment>
<feature type="domain" description="Glycosyltransferase 2-like" evidence="1">
    <location>
        <begin position="32"/>
        <end position="95"/>
    </location>
</feature>
<dbReference type="Proteomes" id="UP000615593">
    <property type="component" value="Unassembled WGS sequence"/>
</dbReference>
<name>A0ABQ3BQ32_9FLAO</name>
<dbReference type="PANTHER" id="PTHR22916:SF3">
    <property type="entry name" value="UDP-GLCNAC:BETAGAL BETA-1,3-N-ACETYLGLUCOSAMINYLTRANSFERASE-LIKE PROTEIN 1"/>
    <property type="match status" value="1"/>
</dbReference>
<dbReference type="Pfam" id="PF00535">
    <property type="entry name" value="Glycos_transf_2"/>
    <property type="match status" value="1"/>
</dbReference>
<evidence type="ECO:0000259" key="1">
    <source>
        <dbReference type="Pfam" id="PF00535"/>
    </source>
</evidence>
<dbReference type="SUPFAM" id="SSF53448">
    <property type="entry name" value="Nucleotide-diphospho-sugar transferases"/>
    <property type="match status" value="1"/>
</dbReference>
<dbReference type="GeneID" id="94369053"/>
<dbReference type="RefSeq" id="WP_027884266.1">
    <property type="nucleotide sequence ID" value="NZ_BMWY01000003.1"/>
</dbReference>
<dbReference type="InterPro" id="IPR001173">
    <property type="entry name" value="Glyco_trans_2-like"/>
</dbReference>
<dbReference type="CDD" id="cd00761">
    <property type="entry name" value="Glyco_tranf_GTA_type"/>
    <property type="match status" value="1"/>
</dbReference>
<evidence type="ECO:0000313" key="2">
    <source>
        <dbReference type="EMBL" id="GGZ53414.1"/>
    </source>
</evidence>
<gene>
    <name evidence="2" type="ORF">GCM10008088_13870</name>
</gene>
<sequence length="323" mass="38316">MDIAKIFEQRFQLEKEYLGIDKAVHSIEPVVSVCVAAYQHVNYIEECLEGILMQQTTFPIEIIIGEDGSSDGTREKCMAYAEEHPDKIRLYLRNRESSQLLDEEGTYITRFNGKWNRRAARGRYIAMCEGDDYWTDPLKLQKQVDFLEANSDYVLSFHPCDFLKYGNFIRQEFSKIDYEYHIYNLLTKWNIPTASMVFKNFKTQKYPNWYFESASGDIAISMLLFEKGKFKLLQDYMSIYRVEGQGVSVFHKGYRMIHYRAKFYSNLNEYFDYKYEKEIYDALAFIYNKFSKAQQPKKTLTLEEVSIKTHLQLVLKKLKQKLL</sequence>
<evidence type="ECO:0000313" key="3">
    <source>
        <dbReference type="Proteomes" id="UP000615593"/>
    </source>
</evidence>
<dbReference type="Gene3D" id="3.90.550.10">
    <property type="entry name" value="Spore Coat Polysaccharide Biosynthesis Protein SpsA, Chain A"/>
    <property type="match status" value="1"/>
</dbReference>
<reference evidence="3" key="1">
    <citation type="journal article" date="2019" name="Int. J. Syst. Evol. Microbiol.">
        <title>The Global Catalogue of Microorganisms (GCM) 10K type strain sequencing project: providing services to taxonomists for standard genome sequencing and annotation.</title>
        <authorList>
            <consortium name="The Broad Institute Genomics Platform"/>
            <consortium name="The Broad Institute Genome Sequencing Center for Infectious Disease"/>
            <person name="Wu L."/>
            <person name="Ma J."/>
        </authorList>
    </citation>
    <scope>NUCLEOTIDE SEQUENCE [LARGE SCALE GENOMIC DNA]</scope>
    <source>
        <strain evidence="3">KCTC 12708</strain>
    </source>
</reference>
<dbReference type="PANTHER" id="PTHR22916">
    <property type="entry name" value="GLYCOSYLTRANSFERASE"/>
    <property type="match status" value="1"/>
</dbReference>
<keyword evidence="3" id="KW-1185">Reference proteome</keyword>
<organism evidence="2 3">
    <name type="scientific">Mesonia mobilis</name>
    <dbReference type="NCBI Taxonomy" id="369791"/>
    <lineage>
        <taxon>Bacteria</taxon>
        <taxon>Pseudomonadati</taxon>
        <taxon>Bacteroidota</taxon>
        <taxon>Flavobacteriia</taxon>
        <taxon>Flavobacteriales</taxon>
        <taxon>Flavobacteriaceae</taxon>
        <taxon>Mesonia</taxon>
    </lineage>
</organism>
<dbReference type="InterPro" id="IPR029044">
    <property type="entry name" value="Nucleotide-diphossugar_trans"/>
</dbReference>